<dbReference type="Gene3D" id="3.40.33.10">
    <property type="entry name" value="CAP"/>
    <property type="match status" value="1"/>
</dbReference>
<gene>
    <name evidence="3" type="ORF">PENTCL1PPCAC_28214</name>
</gene>
<feature type="non-terminal residue" evidence="3">
    <location>
        <position position="205"/>
    </location>
</feature>
<accession>A0AAV5UIF7</accession>
<evidence type="ECO:0000259" key="2">
    <source>
        <dbReference type="SMART" id="SM00198"/>
    </source>
</evidence>
<evidence type="ECO:0000313" key="3">
    <source>
        <dbReference type="EMBL" id="GMT06040.1"/>
    </source>
</evidence>
<reference evidence="3" key="1">
    <citation type="submission" date="2023-10" db="EMBL/GenBank/DDBJ databases">
        <title>Genome assembly of Pristionchus species.</title>
        <authorList>
            <person name="Yoshida K."/>
            <person name="Sommer R.J."/>
        </authorList>
    </citation>
    <scope>NUCLEOTIDE SEQUENCE</scope>
    <source>
        <strain evidence="3">RS0144</strain>
    </source>
</reference>
<keyword evidence="1" id="KW-0732">Signal</keyword>
<dbReference type="SMART" id="SM00198">
    <property type="entry name" value="SCP"/>
    <property type="match status" value="1"/>
</dbReference>
<feature type="non-terminal residue" evidence="3">
    <location>
        <position position="1"/>
    </location>
</feature>
<dbReference type="Proteomes" id="UP001432027">
    <property type="component" value="Unassembled WGS sequence"/>
</dbReference>
<dbReference type="Pfam" id="PF00188">
    <property type="entry name" value="CAP"/>
    <property type="match status" value="1"/>
</dbReference>
<dbReference type="AlphaFoldDB" id="A0AAV5UIF7"/>
<dbReference type="InterPro" id="IPR001283">
    <property type="entry name" value="CRISP-related"/>
</dbReference>
<evidence type="ECO:0000313" key="4">
    <source>
        <dbReference type="Proteomes" id="UP001432027"/>
    </source>
</evidence>
<keyword evidence="4" id="KW-1185">Reference proteome</keyword>
<comment type="caution">
    <text evidence="3">The sequence shown here is derived from an EMBL/GenBank/DDBJ whole genome shotgun (WGS) entry which is preliminary data.</text>
</comment>
<proteinExistence type="predicted"/>
<sequence length="205" mass="23536">VMSQVARLLPILIIIPVLSSFDENHVKREVNCDAPHQIISYYNLLRDLHDSPPLIVDEQLSGSALQWARQLSVTDNPDKCLYHSRLGGENIYFAWSTWGYSELEFSRAAIRAFYEEIKFYNYSRPGLNLPAAHFTNMIWRNCEKIGIGVFHMNYTSTHGACNVIGTIDRPARGYMLVVHQWPPSNVISASEFERNVLPPKRTYSF</sequence>
<feature type="domain" description="SCP" evidence="2">
    <location>
        <begin position="33"/>
        <end position="188"/>
    </location>
</feature>
<feature type="chain" id="PRO_5043831670" description="SCP domain-containing protein" evidence="1">
    <location>
        <begin position="21"/>
        <end position="205"/>
    </location>
</feature>
<feature type="signal peptide" evidence="1">
    <location>
        <begin position="1"/>
        <end position="20"/>
    </location>
</feature>
<dbReference type="EMBL" id="BTSX01000006">
    <property type="protein sequence ID" value="GMT06040.1"/>
    <property type="molecule type" value="Genomic_DNA"/>
</dbReference>
<name>A0AAV5UIF7_9BILA</name>
<dbReference type="InterPro" id="IPR035940">
    <property type="entry name" value="CAP_sf"/>
</dbReference>
<organism evidence="3 4">
    <name type="scientific">Pristionchus entomophagus</name>
    <dbReference type="NCBI Taxonomy" id="358040"/>
    <lineage>
        <taxon>Eukaryota</taxon>
        <taxon>Metazoa</taxon>
        <taxon>Ecdysozoa</taxon>
        <taxon>Nematoda</taxon>
        <taxon>Chromadorea</taxon>
        <taxon>Rhabditida</taxon>
        <taxon>Rhabditina</taxon>
        <taxon>Diplogasteromorpha</taxon>
        <taxon>Diplogasteroidea</taxon>
        <taxon>Neodiplogasteridae</taxon>
        <taxon>Pristionchus</taxon>
    </lineage>
</organism>
<evidence type="ECO:0000256" key="1">
    <source>
        <dbReference type="SAM" id="SignalP"/>
    </source>
</evidence>
<dbReference type="InterPro" id="IPR014044">
    <property type="entry name" value="CAP_dom"/>
</dbReference>
<dbReference type="SUPFAM" id="SSF55797">
    <property type="entry name" value="PR-1-like"/>
    <property type="match status" value="1"/>
</dbReference>
<dbReference type="PANTHER" id="PTHR10334">
    <property type="entry name" value="CYSTEINE-RICH SECRETORY PROTEIN-RELATED"/>
    <property type="match status" value="1"/>
</dbReference>
<protein>
    <recommendedName>
        <fullName evidence="2">SCP domain-containing protein</fullName>
    </recommendedName>
</protein>